<accession>A0AB39KUZ8</accession>
<gene>
    <name evidence="2" type="ORF">ABOZ73_01790</name>
</gene>
<reference evidence="2" key="1">
    <citation type="submission" date="2024-06" db="EMBL/GenBank/DDBJ databases">
        <title>Caulobacter inopinatus, sp. nov.</title>
        <authorList>
            <person name="Donachie S.P."/>
        </authorList>
    </citation>
    <scope>NUCLEOTIDE SEQUENCE</scope>
    <source>
        <strain evidence="2">73W</strain>
    </source>
</reference>
<evidence type="ECO:0000313" key="2">
    <source>
        <dbReference type="EMBL" id="XDO97178.1"/>
    </source>
</evidence>
<dbReference type="RefSeq" id="WP_369060223.1">
    <property type="nucleotide sequence ID" value="NZ_CP158375.1"/>
</dbReference>
<dbReference type="Gene3D" id="1.10.150.20">
    <property type="entry name" value="5' to 3' exonuclease, C-terminal subdomain"/>
    <property type="match status" value="1"/>
</dbReference>
<dbReference type="SUPFAM" id="SSF47794">
    <property type="entry name" value="Rad51 N-terminal domain-like"/>
    <property type="match status" value="1"/>
</dbReference>
<name>A0AB39KUZ8_9CAUL</name>
<dbReference type="Pfam" id="PF14520">
    <property type="entry name" value="HHH_5"/>
    <property type="match status" value="1"/>
</dbReference>
<dbReference type="EMBL" id="CP158375">
    <property type="protein sequence ID" value="XDO97178.1"/>
    <property type="molecule type" value="Genomic_DNA"/>
</dbReference>
<sequence length="193" mass="20411">MASEFPKLSYDAERALHFPLGLASPLWLTFGGAAAAGAAWWWMTRWTQVSSLSAALEPTNLEAALAPQPAATEVVAETVEEATLQLGDVAVETGAPAPVVEAVVEPVIEAASETVEAATEIATEAADDFTRLVGVGPRLAQALVDRGVRNFAEIAAWTEEDLAAVDRDLDLKGRAVRDAWVAQAKRFAEVVEG</sequence>
<keyword evidence="1" id="KW-1133">Transmembrane helix</keyword>
<proteinExistence type="predicted"/>
<protein>
    <submittedName>
        <fullName evidence="2">Helix-hairpin-helix domain-containing protein</fullName>
    </submittedName>
</protein>
<feature type="transmembrane region" description="Helical" evidence="1">
    <location>
        <begin position="20"/>
        <end position="43"/>
    </location>
</feature>
<dbReference type="InterPro" id="IPR010995">
    <property type="entry name" value="DNA_repair_Rad51/TF_NusA_a-hlx"/>
</dbReference>
<keyword evidence="1" id="KW-0812">Transmembrane</keyword>
<keyword evidence="1" id="KW-0472">Membrane</keyword>
<dbReference type="AlphaFoldDB" id="A0AB39KUZ8"/>
<evidence type="ECO:0000256" key="1">
    <source>
        <dbReference type="SAM" id="Phobius"/>
    </source>
</evidence>
<dbReference type="GO" id="GO:0000166">
    <property type="term" value="F:nucleotide binding"/>
    <property type="evidence" value="ECO:0007669"/>
    <property type="project" value="InterPro"/>
</dbReference>
<organism evidence="2">
    <name type="scientific">Caulobacter sp. 73W</name>
    <dbReference type="NCBI Taxonomy" id="3161137"/>
    <lineage>
        <taxon>Bacteria</taxon>
        <taxon>Pseudomonadati</taxon>
        <taxon>Pseudomonadota</taxon>
        <taxon>Alphaproteobacteria</taxon>
        <taxon>Caulobacterales</taxon>
        <taxon>Caulobacteraceae</taxon>
        <taxon>Caulobacter</taxon>
    </lineage>
</organism>